<dbReference type="AlphaFoldDB" id="A0ABD6S776"/>
<name>A0ABD6S776_BACTU</name>
<sequence length="137" mass="16139">MSGTRNRYYNPNPLKKETGDCVVRALCKATGKDWDTVYRELYEIGMELKIMPNSKEAWKTYLRRHRFIEHKVSNKKGTKRPKVQEFARSHRTGTFVLSVANHVVTCEDGYYYDLDDFGRSSLYSYWEKPQETVADIK</sequence>
<accession>A0ABD6S776</accession>
<proteinExistence type="predicted"/>
<dbReference type="Proteomes" id="UP000219897">
    <property type="component" value="Unassembled WGS sequence"/>
</dbReference>
<evidence type="ECO:0000313" key="1">
    <source>
        <dbReference type="EMBL" id="PER55688.1"/>
    </source>
</evidence>
<organism evidence="1 2">
    <name type="scientific">Bacillus thuringiensis</name>
    <dbReference type="NCBI Taxonomy" id="1428"/>
    <lineage>
        <taxon>Bacteria</taxon>
        <taxon>Bacillati</taxon>
        <taxon>Bacillota</taxon>
        <taxon>Bacilli</taxon>
        <taxon>Bacillales</taxon>
        <taxon>Bacillaceae</taxon>
        <taxon>Bacillus</taxon>
        <taxon>Bacillus cereus group</taxon>
    </lineage>
</organism>
<dbReference type="EMBL" id="NTYF01000023">
    <property type="protein sequence ID" value="PER55688.1"/>
    <property type="molecule type" value="Genomic_DNA"/>
</dbReference>
<reference evidence="1 2" key="1">
    <citation type="submission" date="2017-09" db="EMBL/GenBank/DDBJ databases">
        <title>Large-scale bioinformatics analysis of Bacillus genomes uncovers conserved roles of natural products in bacterial physiology.</title>
        <authorList>
            <consortium name="Agbiome Team Llc"/>
            <person name="Bleich R.M."/>
            <person name="Kirk G.J."/>
            <person name="Santa Maria K.C."/>
            <person name="Allen S.E."/>
            <person name="Farag S."/>
            <person name="Shank E.A."/>
            <person name="Bowers A."/>
        </authorList>
    </citation>
    <scope>NUCLEOTIDE SEQUENCE [LARGE SCALE GENOMIC DNA]</scope>
    <source>
        <strain evidence="1 2">AFS005140</strain>
    </source>
</reference>
<dbReference type="RefSeq" id="WP_098317029.1">
    <property type="nucleotide sequence ID" value="NZ_NTYF01000023.1"/>
</dbReference>
<protein>
    <submittedName>
        <fullName evidence="1">Uncharacterized protein</fullName>
    </submittedName>
</protein>
<comment type="caution">
    <text evidence="1">The sequence shown here is derived from an EMBL/GenBank/DDBJ whole genome shotgun (WGS) entry which is preliminary data.</text>
</comment>
<evidence type="ECO:0000313" key="2">
    <source>
        <dbReference type="Proteomes" id="UP000219897"/>
    </source>
</evidence>
<gene>
    <name evidence="1" type="ORF">CN495_08005</name>
</gene>